<feature type="transmembrane region" description="Helical" evidence="8">
    <location>
        <begin position="186"/>
        <end position="208"/>
    </location>
</feature>
<evidence type="ECO:0000256" key="4">
    <source>
        <dbReference type="ARBA" id="ARBA00022475"/>
    </source>
</evidence>
<evidence type="ECO:0000313" key="10">
    <source>
        <dbReference type="EMBL" id="SHE53541.1"/>
    </source>
</evidence>
<keyword evidence="4" id="KW-1003">Cell membrane</keyword>
<dbReference type="GO" id="GO:0055085">
    <property type="term" value="P:transmembrane transport"/>
    <property type="evidence" value="ECO:0007669"/>
    <property type="project" value="TreeGrafter"/>
</dbReference>
<comment type="subcellular location">
    <subcellularLocation>
        <location evidence="1">Cell membrane</location>
        <topology evidence="1">Multi-pass membrane protein</topology>
    </subcellularLocation>
</comment>
<reference evidence="11" key="2">
    <citation type="submission" date="2016-01" db="EMBL/GenBank/DDBJ databases">
        <authorList>
            <person name="Poehlein A."/>
            <person name="Schlien K."/>
            <person name="Gottschalk G."/>
            <person name="Buckel W."/>
            <person name="Daniel R."/>
        </authorList>
    </citation>
    <scope>NUCLEOTIDE SEQUENCE [LARGE SCALE GENOMIC DNA]</scope>
    <source>
        <strain evidence="11">X2</strain>
    </source>
</reference>
<organism evidence="10 12">
    <name type="scientific">Anaerotignum propionicum DSM 1682</name>
    <dbReference type="NCBI Taxonomy" id="991789"/>
    <lineage>
        <taxon>Bacteria</taxon>
        <taxon>Bacillati</taxon>
        <taxon>Bacillota</taxon>
        <taxon>Clostridia</taxon>
        <taxon>Lachnospirales</taxon>
        <taxon>Anaerotignaceae</taxon>
        <taxon>Anaerotignum</taxon>
    </lineage>
</organism>
<protein>
    <submittedName>
        <fullName evidence="9">AI-2 transport protein TqsA</fullName>
    </submittedName>
    <submittedName>
        <fullName evidence="10">Predicted PurR-regulated permease PerM</fullName>
    </submittedName>
</protein>
<reference evidence="10" key="3">
    <citation type="submission" date="2016-11" db="EMBL/GenBank/DDBJ databases">
        <authorList>
            <person name="Varghese N."/>
            <person name="Submissions S."/>
        </authorList>
    </citation>
    <scope>NUCLEOTIDE SEQUENCE</scope>
    <source>
        <strain evidence="10">DSM 1682</strain>
    </source>
</reference>
<proteinExistence type="inferred from homology"/>
<feature type="transmembrane region" description="Helical" evidence="8">
    <location>
        <begin position="344"/>
        <end position="369"/>
    </location>
</feature>
<dbReference type="PANTHER" id="PTHR21716">
    <property type="entry name" value="TRANSMEMBRANE PROTEIN"/>
    <property type="match status" value="1"/>
</dbReference>
<evidence type="ECO:0000256" key="5">
    <source>
        <dbReference type="ARBA" id="ARBA00022692"/>
    </source>
</evidence>
<keyword evidence="7 8" id="KW-0472">Membrane</keyword>
<keyword evidence="3" id="KW-0813">Transport</keyword>
<dbReference type="EMBL" id="CP014223">
    <property type="protein sequence ID" value="AMJ42196.1"/>
    <property type="molecule type" value="Genomic_DNA"/>
</dbReference>
<comment type="similarity">
    <text evidence="2">Belongs to the autoinducer-2 exporter (AI-2E) (TC 2.A.86) family.</text>
</comment>
<evidence type="ECO:0000256" key="7">
    <source>
        <dbReference type="ARBA" id="ARBA00023136"/>
    </source>
</evidence>
<feature type="transmembrane region" description="Helical" evidence="8">
    <location>
        <begin position="54"/>
        <end position="75"/>
    </location>
</feature>
<accession>A0A0X8VAU8</accession>
<gene>
    <name evidence="9" type="primary">tqsA</name>
    <name evidence="9" type="ORF">CPRO_26480</name>
    <name evidence="10" type="ORF">SAMN02745151_01013</name>
</gene>
<feature type="transmembrane region" description="Helical" evidence="8">
    <location>
        <begin position="95"/>
        <end position="117"/>
    </location>
</feature>
<feature type="transmembrane region" description="Helical" evidence="8">
    <location>
        <begin position="248"/>
        <end position="269"/>
    </location>
</feature>
<sequence length="406" mass="45512">MKKINFKNLDKSYLKISLYLFAVAAAIILFEKIIGHLPNLGNVIHTCLITTLRLGSPFFLGFAIAYVMNPFMKFFERLFLKFIPKAQTHKKVTRIFCILINYIIIIGGIFWIFIYLVPELKGSVVSFVSQLSTYSAQLNESTTDLFDRIHFINAEDVNNILNKLLAPIMGAFQNVPALITNILTNLYSVGKITVDIIMAIFISFYMLYDKENFRNHALKIVYAISSRKSAEHLFYNAQRINRIFQNFIVGKAVDSLIIGILAFIGFSLLNAPFPLILSLIVGVTNMIPYFGPFIGAIPAIIISLLVNPTTAIWVALFILALQQFDGNFLGPKILGNSLDISPIWIILAVVLGGALMGPIGMFIGVPVLATIKMFLTEYINHKYQDKYAEDDPLALESHEQESPPEA</sequence>
<dbReference type="Proteomes" id="UP000184204">
    <property type="component" value="Unassembled WGS sequence"/>
</dbReference>
<evidence type="ECO:0000256" key="8">
    <source>
        <dbReference type="SAM" id="Phobius"/>
    </source>
</evidence>
<evidence type="ECO:0000256" key="1">
    <source>
        <dbReference type="ARBA" id="ARBA00004651"/>
    </source>
</evidence>
<name>A0A0X8VAU8_ANAPI</name>
<keyword evidence="5 8" id="KW-0812">Transmembrane</keyword>
<dbReference type="RefSeq" id="WP_066052623.1">
    <property type="nucleotide sequence ID" value="NZ_CP014223.1"/>
</dbReference>
<feature type="transmembrane region" description="Helical" evidence="8">
    <location>
        <begin position="304"/>
        <end position="324"/>
    </location>
</feature>
<feature type="transmembrane region" description="Helical" evidence="8">
    <location>
        <begin position="12"/>
        <end position="34"/>
    </location>
</feature>
<evidence type="ECO:0000256" key="6">
    <source>
        <dbReference type="ARBA" id="ARBA00022989"/>
    </source>
</evidence>
<feature type="transmembrane region" description="Helical" evidence="8">
    <location>
        <begin position="275"/>
        <end position="297"/>
    </location>
</feature>
<evidence type="ECO:0000256" key="3">
    <source>
        <dbReference type="ARBA" id="ARBA00022448"/>
    </source>
</evidence>
<dbReference type="KEGG" id="cpro:CPRO_26480"/>
<evidence type="ECO:0000256" key="2">
    <source>
        <dbReference type="ARBA" id="ARBA00009773"/>
    </source>
</evidence>
<dbReference type="AlphaFoldDB" id="A0A0X8VAU8"/>
<evidence type="ECO:0000313" key="11">
    <source>
        <dbReference type="Proteomes" id="UP000068026"/>
    </source>
</evidence>
<evidence type="ECO:0000313" key="12">
    <source>
        <dbReference type="Proteomes" id="UP000184204"/>
    </source>
</evidence>
<keyword evidence="11" id="KW-1185">Reference proteome</keyword>
<evidence type="ECO:0000313" key="9">
    <source>
        <dbReference type="EMBL" id="AMJ42196.1"/>
    </source>
</evidence>
<reference evidence="12" key="4">
    <citation type="submission" date="2016-11" db="EMBL/GenBank/DDBJ databases">
        <authorList>
            <person name="Jaros S."/>
            <person name="Januszkiewicz K."/>
            <person name="Wedrychowicz H."/>
        </authorList>
    </citation>
    <scope>NUCLEOTIDE SEQUENCE [LARGE SCALE GENOMIC DNA]</scope>
    <source>
        <strain evidence="12">DSM 1682</strain>
    </source>
</reference>
<dbReference type="PANTHER" id="PTHR21716:SF53">
    <property type="entry name" value="PERMEASE PERM-RELATED"/>
    <property type="match status" value="1"/>
</dbReference>
<dbReference type="Proteomes" id="UP000068026">
    <property type="component" value="Chromosome"/>
</dbReference>
<dbReference type="OrthoDB" id="9793390at2"/>
<reference evidence="9 11" key="1">
    <citation type="journal article" date="2016" name="Genome Announc.">
        <title>Complete Genome Sequence of the Amino Acid-Fermenting Clostridium propionicum X2 (DSM 1682).</title>
        <authorList>
            <person name="Poehlein A."/>
            <person name="Schlien K."/>
            <person name="Chowdhury N.P."/>
            <person name="Gottschalk G."/>
            <person name="Buckel W."/>
            <person name="Daniel R."/>
        </authorList>
    </citation>
    <scope>NUCLEOTIDE SEQUENCE [LARGE SCALE GENOMIC DNA]</scope>
    <source>
        <strain evidence="9 11">X2</strain>
    </source>
</reference>
<dbReference type="InterPro" id="IPR002549">
    <property type="entry name" value="AI-2E-like"/>
</dbReference>
<dbReference type="Pfam" id="PF01594">
    <property type="entry name" value="AI-2E_transport"/>
    <property type="match status" value="1"/>
</dbReference>
<dbReference type="EMBL" id="FQUA01000003">
    <property type="protein sequence ID" value="SHE53541.1"/>
    <property type="molecule type" value="Genomic_DNA"/>
</dbReference>
<dbReference type="GO" id="GO:0005886">
    <property type="term" value="C:plasma membrane"/>
    <property type="evidence" value="ECO:0007669"/>
    <property type="project" value="UniProtKB-SubCell"/>
</dbReference>
<keyword evidence="6 8" id="KW-1133">Transmembrane helix</keyword>